<evidence type="ECO:0000313" key="3">
    <source>
        <dbReference type="Proteomes" id="UP000192477"/>
    </source>
</evidence>
<dbReference type="InterPro" id="IPR050229">
    <property type="entry name" value="GlpE_sulfurtransferase"/>
</dbReference>
<accession>A0A1V8YMD4</accession>
<dbReference type="Pfam" id="PF00581">
    <property type="entry name" value="Rhodanese"/>
    <property type="match status" value="1"/>
</dbReference>
<dbReference type="RefSeq" id="WP_081184227.1">
    <property type="nucleotide sequence ID" value="NZ_MJEA01000010.1"/>
</dbReference>
<dbReference type="InterPro" id="IPR001763">
    <property type="entry name" value="Rhodanese-like_dom"/>
</dbReference>
<evidence type="ECO:0000259" key="1">
    <source>
        <dbReference type="PROSITE" id="PS50206"/>
    </source>
</evidence>
<reference evidence="2 3" key="1">
    <citation type="journal article" date="2017" name="BMC Microbiol.">
        <title>Comparative genomics of Enterococcus spp. isolated from bovine feces.</title>
        <authorList>
            <person name="Beukers A.G."/>
            <person name="Zaheer R."/>
            <person name="Goji N."/>
            <person name="Amoako K.K."/>
            <person name="Chaves A.V."/>
            <person name="Ward M.P."/>
            <person name="McAllister T.A."/>
        </authorList>
    </citation>
    <scope>NUCLEOTIDE SEQUENCE [LARGE SCALE GENOMIC DNA]</scope>
    <source>
        <strain evidence="2 3">F1129D 143</strain>
    </source>
</reference>
<dbReference type="CDD" id="cd00158">
    <property type="entry name" value="RHOD"/>
    <property type="match status" value="1"/>
</dbReference>
<sequence>MGLFQPTKSISTTELKEKLKNPIQLIDVRTPMEYRGGHIKQAINIPLQRIVSFKGKQSEPVYVICQSGMRSKQASKELKKMGYDVMNVRGGMNQWFESTVGGK</sequence>
<organism evidence="2 3">
    <name type="scientific">Enterococcus villorum</name>
    <dbReference type="NCBI Taxonomy" id="112904"/>
    <lineage>
        <taxon>Bacteria</taxon>
        <taxon>Bacillati</taxon>
        <taxon>Bacillota</taxon>
        <taxon>Bacilli</taxon>
        <taxon>Lactobacillales</taxon>
        <taxon>Enterococcaceae</taxon>
        <taxon>Enterococcus</taxon>
    </lineage>
</organism>
<dbReference type="SUPFAM" id="SSF52821">
    <property type="entry name" value="Rhodanese/Cell cycle control phosphatase"/>
    <property type="match status" value="1"/>
</dbReference>
<dbReference type="Proteomes" id="UP000192477">
    <property type="component" value="Unassembled WGS sequence"/>
</dbReference>
<protein>
    <submittedName>
        <fullName evidence="2">Rhodanese</fullName>
    </submittedName>
</protein>
<dbReference type="SMART" id="SM00450">
    <property type="entry name" value="RHOD"/>
    <property type="match status" value="1"/>
</dbReference>
<dbReference type="STRING" id="112904.BH747_09720"/>
<dbReference type="Gene3D" id="3.40.250.10">
    <property type="entry name" value="Rhodanese-like domain"/>
    <property type="match status" value="1"/>
</dbReference>
<dbReference type="PROSITE" id="PS50206">
    <property type="entry name" value="RHODANESE_3"/>
    <property type="match status" value="1"/>
</dbReference>
<gene>
    <name evidence="2" type="ORF">BH747_09720</name>
</gene>
<dbReference type="AlphaFoldDB" id="A0A1V8YMD4"/>
<dbReference type="PANTHER" id="PTHR43031:SF17">
    <property type="entry name" value="SULFURTRANSFERASE YTWF-RELATED"/>
    <property type="match status" value="1"/>
</dbReference>
<dbReference type="InterPro" id="IPR036873">
    <property type="entry name" value="Rhodanese-like_dom_sf"/>
</dbReference>
<dbReference type="EMBL" id="MJEA01000010">
    <property type="protein sequence ID" value="OQO69541.1"/>
    <property type="molecule type" value="Genomic_DNA"/>
</dbReference>
<dbReference type="PANTHER" id="PTHR43031">
    <property type="entry name" value="FAD-DEPENDENT OXIDOREDUCTASE"/>
    <property type="match status" value="1"/>
</dbReference>
<dbReference type="OrthoDB" id="9800872at2"/>
<proteinExistence type="predicted"/>
<feature type="domain" description="Rhodanese" evidence="1">
    <location>
        <begin position="19"/>
        <end position="100"/>
    </location>
</feature>
<name>A0A1V8YMD4_9ENTE</name>
<evidence type="ECO:0000313" key="2">
    <source>
        <dbReference type="EMBL" id="OQO69541.1"/>
    </source>
</evidence>
<comment type="caution">
    <text evidence="2">The sequence shown here is derived from an EMBL/GenBank/DDBJ whole genome shotgun (WGS) entry which is preliminary data.</text>
</comment>